<reference evidence="5 6" key="1">
    <citation type="submission" date="2024-02" db="EMBL/GenBank/DDBJ databases">
        <title>Bacteria isolated from the canopy kelp, Nereocystis luetkeana.</title>
        <authorList>
            <person name="Pfister C.A."/>
            <person name="Younker I.T."/>
            <person name="Light S.H."/>
        </authorList>
    </citation>
    <scope>NUCLEOTIDE SEQUENCE [LARGE SCALE GENOMIC DNA]</scope>
    <source>
        <strain evidence="5 6">TI.1.05</strain>
    </source>
</reference>
<dbReference type="SMART" id="SM00342">
    <property type="entry name" value="HTH_ARAC"/>
    <property type="match status" value="1"/>
</dbReference>
<proteinExistence type="predicted"/>
<protein>
    <submittedName>
        <fullName evidence="5">Helix-turn-helix domain-containing protein</fullName>
    </submittedName>
</protein>
<dbReference type="InterPro" id="IPR018060">
    <property type="entry name" value="HTH_AraC"/>
</dbReference>
<dbReference type="EMBL" id="JBAKAZ010000016">
    <property type="protein sequence ID" value="MEL0629193.1"/>
    <property type="molecule type" value="Genomic_DNA"/>
</dbReference>
<evidence type="ECO:0000259" key="4">
    <source>
        <dbReference type="PROSITE" id="PS01124"/>
    </source>
</evidence>
<keyword evidence="2" id="KW-0238">DNA-binding</keyword>
<dbReference type="PROSITE" id="PS01124">
    <property type="entry name" value="HTH_ARAC_FAMILY_2"/>
    <property type="match status" value="1"/>
</dbReference>
<dbReference type="InterPro" id="IPR018062">
    <property type="entry name" value="HTH_AraC-typ_CS"/>
</dbReference>
<dbReference type="InterPro" id="IPR050204">
    <property type="entry name" value="AraC_XylS_family_regulators"/>
</dbReference>
<dbReference type="PANTHER" id="PTHR46796">
    <property type="entry name" value="HTH-TYPE TRANSCRIPTIONAL ACTIVATOR RHAS-RELATED"/>
    <property type="match status" value="1"/>
</dbReference>
<evidence type="ECO:0000256" key="1">
    <source>
        <dbReference type="ARBA" id="ARBA00023015"/>
    </source>
</evidence>
<evidence type="ECO:0000256" key="3">
    <source>
        <dbReference type="ARBA" id="ARBA00023163"/>
    </source>
</evidence>
<dbReference type="RefSeq" id="WP_341597205.1">
    <property type="nucleotide sequence ID" value="NZ_JBAKAZ010000016.1"/>
</dbReference>
<evidence type="ECO:0000256" key="2">
    <source>
        <dbReference type="ARBA" id="ARBA00023125"/>
    </source>
</evidence>
<dbReference type="PROSITE" id="PS00041">
    <property type="entry name" value="HTH_ARAC_FAMILY_1"/>
    <property type="match status" value="1"/>
</dbReference>
<feature type="domain" description="HTH araC/xylS-type" evidence="4">
    <location>
        <begin position="227"/>
        <end position="331"/>
    </location>
</feature>
<dbReference type="PANTHER" id="PTHR46796:SF12">
    <property type="entry name" value="HTH-TYPE DNA-BINDING TRANSCRIPTIONAL ACTIVATOR EUTR"/>
    <property type="match status" value="1"/>
</dbReference>
<sequence length="348" mass="39700">MTFSQQHQVNTSAAPERCKSFTFDVNQQAESLRQWEQRYNQHSNGTFSGYLDELTLGGVHFFEEFTNRTLQQQCCVKHDNLWLGFSLQSLRPKINNSDVLAGQIMTRPSGVEFELMTPPDFHIYGLVINKHSLDTEMIGADFDLWQDKSTHLQVSQPAPYVSYELAKLISLLLGNSNSPMGSTHLLQDASHSRLTRLTPLITSKVADLLMQTEYQQHNISVSQQTTQRVIADITEYIQETGNYPLTVTELCQISNVSRRALQYCFEQGLGVSPIQYIRDCRLNEIRRALLSANNQDSIADLALNFGFFHISTFNAYYKELFAETPTQTIQRASHYYHPVLSKIATTRL</sequence>
<comment type="caution">
    <text evidence="5">The sequence shown here is derived from an EMBL/GenBank/DDBJ whole genome shotgun (WGS) entry which is preliminary data.</text>
</comment>
<dbReference type="Pfam" id="PF12833">
    <property type="entry name" value="HTH_18"/>
    <property type="match status" value="1"/>
</dbReference>
<accession>A0ABU9GPF5</accession>
<keyword evidence="6" id="KW-1185">Reference proteome</keyword>
<dbReference type="Gene3D" id="1.10.10.60">
    <property type="entry name" value="Homeodomain-like"/>
    <property type="match status" value="1"/>
</dbReference>
<keyword evidence="3" id="KW-0804">Transcription</keyword>
<name>A0ABU9GPF5_9GAMM</name>
<dbReference type="SUPFAM" id="SSF46689">
    <property type="entry name" value="Homeodomain-like"/>
    <property type="match status" value="2"/>
</dbReference>
<keyword evidence="1" id="KW-0805">Transcription regulation</keyword>
<evidence type="ECO:0000313" key="6">
    <source>
        <dbReference type="Proteomes" id="UP001369082"/>
    </source>
</evidence>
<organism evidence="5 6">
    <name type="scientific">Psychromonas aquatilis</name>
    <dbReference type="NCBI Taxonomy" id="2005072"/>
    <lineage>
        <taxon>Bacteria</taxon>
        <taxon>Pseudomonadati</taxon>
        <taxon>Pseudomonadota</taxon>
        <taxon>Gammaproteobacteria</taxon>
        <taxon>Alteromonadales</taxon>
        <taxon>Psychromonadaceae</taxon>
        <taxon>Psychromonas</taxon>
    </lineage>
</organism>
<dbReference type="InterPro" id="IPR009057">
    <property type="entry name" value="Homeodomain-like_sf"/>
</dbReference>
<dbReference type="Proteomes" id="UP001369082">
    <property type="component" value="Unassembled WGS sequence"/>
</dbReference>
<gene>
    <name evidence="5" type="ORF">V6256_06190</name>
</gene>
<evidence type="ECO:0000313" key="5">
    <source>
        <dbReference type="EMBL" id="MEL0629193.1"/>
    </source>
</evidence>